<dbReference type="CDD" id="cd04301">
    <property type="entry name" value="NAT_SF"/>
    <property type="match status" value="1"/>
</dbReference>
<dbReference type="Proteomes" id="UP001519273">
    <property type="component" value="Unassembled WGS sequence"/>
</dbReference>
<organism evidence="2 3">
    <name type="scientific">Paenibacillus sediminis</name>
    <dbReference type="NCBI Taxonomy" id="664909"/>
    <lineage>
        <taxon>Bacteria</taxon>
        <taxon>Bacillati</taxon>
        <taxon>Bacillota</taxon>
        <taxon>Bacilli</taxon>
        <taxon>Bacillales</taxon>
        <taxon>Paenibacillaceae</taxon>
        <taxon>Paenibacillus</taxon>
    </lineage>
</organism>
<dbReference type="InterPro" id="IPR016181">
    <property type="entry name" value="Acyl_CoA_acyltransferase"/>
</dbReference>
<dbReference type="EMBL" id="JAGGKP010000018">
    <property type="protein sequence ID" value="MBP1938596.1"/>
    <property type="molecule type" value="Genomic_DNA"/>
</dbReference>
<comment type="caution">
    <text evidence="2">The sequence shown here is derived from an EMBL/GenBank/DDBJ whole genome shotgun (WGS) entry which is preliminary data.</text>
</comment>
<evidence type="ECO:0000313" key="3">
    <source>
        <dbReference type="Proteomes" id="UP001519273"/>
    </source>
</evidence>
<dbReference type="SUPFAM" id="SSF55729">
    <property type="entry name" value="Acyl-CoA N-acyltransferases (Nat)"/>
    <property type="match status" value="1"/>
</dbReference>
<protein>
    <submittedName>
        <fullName evidence="2">RimJ/RimL family protein N-acetyltransferase</fullName>
    </submittedName>
</protein>
<evidence type="ECO:0000313" key="2">
    <source>
        <dbReference type="EMBL" id="MBP1938596.1"/>
    </source>
</evidence>
<accession>A0ABS4H7U4</accession>
<dbReference type="Gene3D" id="3.40.630.30">
    <property type="match status" value="1"/>
</dbReference>
<keyword evidence="3" id="KW-1185">Reference proteome</keyword>
<proteinExistence type="predicted"/>
<gene>
    <name evidence="2" type="ORF">J2Z20_003536</name>
</gene>
<sequence>MKDPVKECYVVPMEEDHASAVCSWQYEDPYNIYGWLPWEQMVLLSVEFGDPELRAQQYASVVDQNGDLIGFAQFFPIEGVTRLGVGLRPELCGQGLGQIFMEAIVREALRRAPERIVDLEVLTWNTRAIRAYEKAGFVIADTYEKRTPEGMKQFHCMVYHRK</sequence>
<dbReference type="Pfam" id="PF00583">
    <property type="entry name" value="Acetyltransf_1"/>
    <property type="match status" value="1"/>
</dbReference>
<reference evidence="2 3" key="1">
    <citation type="submission" date="2021-03" db="EMBL/GenBank/DDBJ databases">
        <title>Genomic Encyclopedia of Type Strains, Phase IV (KMG-IV): sequencing the most valuable type-strain genomes for metagenomic binning, comparative biology and taxonomic classification.</title>
        <authorList>
            <person name="Goeker M."/>
        </authorList>
    </citation>
    <scope>NUCLEOTIDE SEQUENCE [LARGE SCALE GENOMIC DNA]</scope>
    <source>
        <strain evidence="2 3">DSM 23491</strain>
    </source>
</reference>
<feature type="domain" description="N-acetyltransferase" evidence="1">
    <location>
        <begin position="8"/>
        <end position="162"/>
    </location>
</feature>
<dbReference type="PROSITE" id="PS51186">
    <property type="entry name" value="GNAT"/>
    <property type="match status" value="1"/>
</dbReference>
<name>A0ABS4H7U4_9BACL</name>
<evidence type="ECO:0000259" key="1">
    <source>
        <dbReference type="PROSITE" id="PS51186"/>
    </source>
</evidence>
<dbReference type="InterPro" id="IPR000182">
    <property type="entry name" value="GNAT_dom"/>
</dbReference>